<sequence>MSITPLGREDRAKVGFPPDPLGSPTSLEAEIFSYEFATVEWLWDNGSLRVNLPGGSESKLSGSYNEVVALLSDLGSQGWDVATCTSGGNWLFWTLRRQR</sequence>
<gene>
    <name evidence="2" type="ORF">Ssi02_61380</name>
</gene>
<keyword evidence="3" id="KW-1185">Reference proteome</keyword>
<evidence type="ECO:0000256" key="1">
    <source>
        <dbReference type="SAM" id="MobiDB-lite"/>
    </source>
</evidence>
<reference evidence="2" key="1">
    <citation type="submission" date="2021-01" db="EMBL/GenBank/DDBJ databases">
        <title>Whole genome shotgun sequence of Sinosporangium siamense NBRC 109515.</title>
        <authorList>
            <person name="Komaki H."/>
            <person name="Tamura T."/>
        </authorList>
    </citation>
    <scope>NUCLEOTIDE SEQUENCE</scope>
    <source>
        <strain evidence="2">NBRC 109515</strain>
    </source>
</reference>
<name>A0A919RMH4_9ACTN</name>
<dbReference type="EMBL" id="BOOW01000039">
    <property type="protein sequence ID" value="GII95907.1"/>
    <property type="molecule type" value="Genomic_DNA"/>
</dbReference>
<organism evidence="2 3">
    <name type="scientific">Sinosporangium siamense</name>
    <dbReference type="NCBI Taxonomy" id="1367973"/>
    <lineage>
        <taxon>Bacteria</taxon>
        <taxon>Bacillati</taxon>
        <taxon>Actinomycetota</taxon>
        <taxon>Actinomycetes</taxon>
        <taxon>Streptosporangiales</taxon>
        <taxon>Streptosporangiaceae</taxon>
        <taxon>Sinosporangium</taxon>
    </lineage>
</organism>
<evidence type="ECO:0000313" key="2">
    <source>
        <dbReference type="EMBL" id="GII95907.1"/>
    </source>
</evidence>
<evidence type="ECO:0000313" key="3">
    <source>
        <dbReference type="Proteomes" id="UP000606172"/>
    </source>
</evidence>
<feature type="region of interest" description="Disordered" evidence="1">
    <location>
        <begin position="1"/>
        <end position="24"/>
    </location>
</feature>
<accession>A0A919RMH4</accession>
<dbReference type="RefSeq" id="WP_239130027.1">
    <property type="nucleotide sequence ID" value="NZ_BOOW01000039.1"/>
</dbReference>
<proteinExistence type="predicted"/>
<comment type="caution">
    <text evidence="2">The sequence shown here is derived from an EMBL/GenBank/DDBJ whole genome shotgun (WGS) entry which is preliminary data.</text>
</comment>
<dbReference type="AlphaFoldDB" id="A0A919RMH4"/>
<evidence type="ECO:0008006" key="4">
    <source>
        <dbReference type="Google" id="ProtNLM"/>
    </source>
</evidence>
<dbReference type="Proteomes" id="UP000606172">
    <property type="component" value="Unassembled WGS sequence"/>
</dbReference>
<protein>
    <recommendedName>
        <fullName evidence="4">DUF4177 domain-containing protein</fullName>
    </recommendedName>
</protein>